<evidence type="ECO:0000313" key="1">
    <source>
        <dbReference type="EMBL" id="QDY52199.1"/>
    </source>
</evidence>
<organism evidence="1">
    <name type="scientific">Mimiviridae sp. ChoanoV1</name>
    <dbReference type="NCBI Taxonomy" id="2596887"/>
    <lineage>
        <taxon>Viruses</taxon>
        <taxon>Varidnaviria</taxon>
        <taxon>Bamfordvirae</taxon>
        <taxon>Nucleocytoviricota</taxon>
        <taxon>Megaviricetes</taxon>
        <taxon>Imitervirales</taxon>
        <taxon>Schizomimiviridae</taxon>
    </lineage>
</organism>
<protein>
    <submittedName>
        <fullName evidence="1">Uncharacterized protein</fullName>
    </submittedName>
</protein>
<accession>A0A5B8HVS8</accession>
<sequence length="97" mass="11700">MKPKSKNFKKKNIFKKKSKKINYSLYADYHPETSRNGLGYKNKEIAIQTIKKIKKQPLKYQKAVINTMKNRAKYHKYKTNEMKEAIKVFDKWLDKNK</sequence>
<gene>
    <name evidence="1" type="ORF">4_79</name>
</gene>
<proteinExistence type="predicted"/>
<reference evidence="1" key="1">
    <citation type="submission" date="2018-11" db="EMBL/GenBank/DDBJ databases">
        <title>A distinct lineage of giant viruses engineers rhodopsin photosystems in predatory marine eukaryotes.</title>
        <authorList>
            <person name="Needham D.M."/>
            <person name="Yoshizawa S."/>
            <person name="Hosaka T."/>
            <person name="Poirier C."/>
            <person name="Choi C.-J."/>
            <person name="Hehenberger E."/>
            <person name="Irwin N.A.T."/>
            <person name="Wilken S."/>
            <person name="Yung C.-M."/>
            <person name="Bachy C."/>
            <person name="Kurihara R."/>
            <person name="Nakajima Y."/>
            <person name="Kojima K."/>
            <person name="Kimura-Someya T."/>
            <person name="Leonard G."/>
            <person name="Malmstrom R.R."/>
            <person name="Mende D."/>
            <person name="Olson D.K."/>
            <person name="Sudo Y."/>
            <person name="Sudek S."/>
            <person name="Richards T.A."/>
            <person name="DeLong E.F."/>
            <person name="Keeling P.J."/>
            <person name="Santoro A.E."/>
            <person name="Shirouzu M."/>
            <person name="Iwasaki W."/>
            <person name="Worden A.Z."/>
        </authorList>
    </citation>
    <scope>NUCLEOTIDE SEQUENCE</scope>
</reference>
<name>A0A5B8HVS8_9VIRU</name>
<dbReference type="EMBL" id="MK250088">
    <property type="protein sequence ID" value="QDY52199.1"/>
    <property type="molecule type" value="Genomic_DNA"/>
</dbReference>